<dbReference type="GO" id="GO:0000049">
    <property type="term" value="F:tRNA binding"/>
    <property type="evidence" value="ECO:0007669"/>
    <property type="project" value="UniProtKB-UniRule"/>
</dbReference>
<dbReference type="PANTHER" id="PTHR39643">
    <property type="entry name" value="CCA-ADDING ENZYME"/>
    <property type="match status" value="1"/>
</dbReference>
<dbReference type="InterPro" id="IPR002934">
    <property type="entry name" value="Polymerase_NTP_transf_dom"/>
</dbReference>
<evidence type="ECO:0000259" key="12">
    <source>
        <dbReference type="Pfam" id="PF09249"/>
    </source>
</evidence>
<organism evidence="14">
    <name type="scientific">Ignisphaera aggregans</name>
    <dbReference type="NCBI Taxonomy" id="334771"/>
    <lineage>
        <taxon>Archaea</taxon>
        <taxon>Thermoproteota</taxon>
        <taxon>Thermoprotei</taxon>
        <taxon>Desulfurococcales</taxon>
        <taxon>Desulfurococcaceae</taxon>
        <taxon>Ignisphaera</taxon>
    </lineage>
</organism>
<feature type="binding site" evidence="10">
    <location>
        <position position="148"/>
    </location>
    <ligand>
        <name>ATP</name>
        <dbReference type="ChEBI" id="CHEBI:30616"/>
    </ligand>
</feature>
<dbReference type="SUPFAM" id="SSF55003">
    <property type="entry name" value="PAP/Archaeal CCA-adding enzyme, C-terminal domain"/>
    <property type="match status" value="1"/>
</dbReference>
<dbReference type="Gene3D" id="3.30.70.590">
    <property type="entry name" value="Poly(A) polymerase predicted RNA binding domain"/>
    <property type="match status" value="1"/>
</dbReference>
<comment type="similarity">
    <text evidence="10">Belongs to the tRNA nucleotidyltransferase/poly(A) polymerase family. Archaeal CCA-adding enzyme subfamily.</text>
</comment>
<dbReference type="EMBL" id="DTCK01000045">
    <property type="protein sequence ID" value="HGQ36682.1"/>
    <property type="molecule type" value="Genomic_DNA"/>
</dbReference>
<keyword evidence="9 10" id="KW-0694">RNA-binding</keyword>
<keyword evidence="7 10" id="KW-0067">ATP-binding</keyword>
<evidence type="ECO:0000256" key="5">
    <source>
        <dbReference type="ARBA" id="ARBA00022741"/>
    </source>
</evidence>
<dbReference type="HAMAP" id="MF_01264">
    <property type="entry name" value="CCA_arch"/>
    <property type="match status" value="1"/>
</dbReference>
<evidence type="ECO:0000256" key="3">
    <source>
        <dbReference type="ARBA" id="ARBA00022695"/>
    </source>
</evidence>
<dbReference type="EC" id="2.7.7.72" evidence="10"/>
<comment type="caution">
    <text evidence="10">Lacks conserved residue(s) required for the propagation of feature annotation.</text>
</comment>
<feature type="domain" description="Polymerase nucleotidyl transferase" evidence="11">
    <location>
        <begin position="51"/>
        <end position="148"/>
    </location>
</feature>
<comment type="caution">
    <text evidence="14">The sequence shown here is derived from an EMBL/GenBank/DDBJ whole genome shotgun (WGS) entry which is preliminary data.</text>
</comment>
<feature type="binding site" evidence="10">
    <location>
        <position position="148"/>
    </location>
    <ligand>
        <name>CTP</name>
        <dbReference type="ChEBI" id="CHEBI:37563"/>
    </ligand>
</feature>
<dbReference type="Pfam" id="PF01909">
    <property type="entry name" value="NTP_transf_2"/>
    <property type="match status" value="1"/>
</dbReference>
<feature type="domain" description="CCA-adding enzyme C-terminal" evidence="13">
    <location>
        <begin position="306"/>
        <end position="429"/>
    </location>
</feature>
<dbReference type="Pfam" id="PF21133">
    <property type="entry name" value="CAA_C"/>
    <property type="match status" value="1"/>
</dbReference>
<evidence type="ECO:0000256" key="9">
    <source>
        <dbReference type="ARBA" id="ARBA00022884"/>
    </source>
</evidence>
<dbReference type="InterPro" id="IPR008229">
    <property type="entry name" value="CCA-adding_arc"/>
</dbReference>
<keyword evidence="1 10" id="KW-0808">Transferase</keyword>
<dbReference type="Gene3D" id="1.10.1410.30">
    <property type="entry name" value="CCA tRNA nucleotidyltransferase, domain 2"/>
    <property type="match status" value="1"/>
</dbReference>
<protein>
    <recommendedName>
        <fullName evidence="10">CCA-adding enzyme</fullName>
        <ecNumber evidence="10">2.7.7.72</ecNumber>
    </recommendedName>
    <alternativeName>
        <fullName evidence="10">CCA tRNA nucleotidyltransferase</fullName>
    </alternativeName>
    <alternativeName>
        <fullName evidence="10">tRNA CCA-pyrophosphorylase</fullName>
    </alternativeName>
    <alternativeName>
        <fullName evidence="10">tRNA adenylyl-/cytidylyl- transferase</fullName>
    </alternativeName>
    <alternativeName>
        <fullName evidence="10">tRNA nucleotidyltransferase</fullName>
    </alternativeName>
    <alternativeName>
        <fullName evidence="10">tRNA-NT</fullName>
    </alternativeName>
</protein>
<dbReference type="PIRSF" id="PIRSF005335">
    <property type="entry name" value="CCA_arch"/>
    <property type="match status" value="1"/>
</dbReference>
<comment type="miscellaneous">
    <text evidence="10">A single active site specifically recognizes both ATP and CTP and is responsible for their addition.</text>
</comment>
<dbReference type="InterPro" id="IPR043519">
    <property type="entry name" value="NT_sf"/>
</dbReference>
<reference evidence="14" key="1">
    <citation type="journal article" date="2020" name="mSystems">
        <title>Genome- and Community-Level Interaction Insights into Carbon Utilization and Element Cycling Functions of Hydrothermarchaeota in Hydrothermal Sediment.</title>
        <authorList>
            <person name="Zhou Z."/>
            <person name="Liu Y."/>
            <person name="Xu W."/>
            <person name="Pan J."/>
            <person name="Luo Z.H."/>
            <person name="Li M."/>
        </authorList>
    </citation>
    <scope>NUCLEOTIDE SEQUENCE</scope>
    <source>
        <strain evidence="14">SpSt-667</strain>
    </source>
</reference>
<evidence type="ECO:0000256" key="4">
    <source>
        <dbReference type="ARBA" id="ARBA00022723"/>
    </source>
</evidence>
<feature type="binding site" evidence="10">
    <location>
        <position position="177"/>
    </location>
    <ligand>
        <name>CTP</name>
        <dbReference type="ChEBI" id="CHEBI:37563"/>
    </ligand>
</feature>
<dbReference type="GO" id="GO:0004810">
    <property type="term" value="F:CCA tRNA nucleotidyltransferase activity"/>
    <property type="evidence" value="ECO:0007669"/>
    <property type="project" value="UniProtKB-UniRule"/>
</dbReference>
<feature type="binding site" evidence="10">
    <location>
        <position position="61"/>
    </location>
    <ligand>
        <name>ATP</name>
        <dbReference type="ChEBI" id="CHEBI:30616"/>
    </ligand>
</feature>
<keyword evidence="4 10" id="KW-0479">Metal-binding</keyword>
<dbReference type="InterPro" id="IPR048833">
    <property type="entry name" value="CAA_C"/>
</dbReference>
<feature type="domain" description="tRNA nucleotidyltransferase substrate binding" evidence="12">
    <location>
        <begin position="162"/>
        <end position="280"/>
    </location>
</feature>
<comment type="catalytic activity">
    <reaction evidence="10">
        <text>a tRNA with a 3' CCA end + 2 CTP + ATP = a tRNA with a 3' CCACCA end + 3 diphosphate</text>
        <dbReference type="Rhea" id="RHEA:76235"/>
        <dbReference type="Rhea" id="RHEA-COMP:10468"/>
        <dbReference type="Rhea" id="RHEA-COMP:18655"/>
        <dbReference type="ChEBI" id="CHEBI:30616"/>
        <dbReference type="ChEBI" id="CHEBI:33019"/>
        <dbReference type="ChEBI" id="CHEBI:37563"/>
        <dbReference type="ChEBI" id="CHEBI:83071"/>
        <dbReference type="ChEBI" id="CHEBI:195187"/>
    </reaction>
</comment>
<dbReference type="InterPro" id="IPR006116">
    <property type="entry name" value="NT_2-5OAS_ClassI-CCAase"/>
</dbReference>
<feature type="binding site" evidence="10">
    <location>
        <position position="61"/>
    </location>
    <ligand>
        <name>CTP</name>
        <dbReference type="ChEBI" id="CHEBI:37563"/>
    </ligand>
</feature>
<feature type="binding site" evidence="10">
    <location>
        <position position="70"/>
    </location>
    <ligand>
        <name>Mg(2+)</name>
        <dbReference type="ChEBI" id="CHEBI:18420"/>
    </ligand>
</feature>
<feature type="binding site" evidence="10">
    <location>
        <position position="58"/>
    </location>
    <ligand>
        <name>CTP</name>
        <dbReference type="ChEBI" id="CHEBI:37563"/>
    </ligand>
</feature>
<dbReference type="SUPFAM" id="SSF81631">
    <property type="entry name" value="PAP/OAS1 substrate-binding domain"/>
    <property type="match status" value="1"/>
</dbReference>
<comment type="cofactor">
    <cofactor evidence="10">
        <name>Mg(2+)</name>
        <dbReference type="ChEBI" id="CHEBI:18420"/>
    </cofactor>
</comment>
<dbReference type="GO" id="GO:0000287">
    <property type="term" value="F:magnesium ion binding"/>
    <property type="evidence" value="ECO:0007669"/>
    <property type="project" value="UniProtKB-UniRule"/>
</dbReference>
<dbReference type="NCBIfam" id="TIGR03671">
    <property type="entry name" value="cca_archaeal"/>
    <property type="match status" value="1"/>
</dbReference>
<evidence type="ECO:0000256" key="2">
    <source>
        <dbReference type="ARBA" id="ARBA00022694"/>
    </source>
</evidence>
<dbReference type="AlphaFoldDB" id="A0A832CU28"/>
<dbReference type="Gene3D" id="3.30.460.10">
    <property type="entry name" value="Beta Polymerase, domain 2"/>
    <property type="match status" value="1"/>
</dbReference>
<keyword evidence="6 10" id="KW-0692">RNA repair</keyword>
<keyword evidence="5 10" id="KW-0547">Nucleotide-binding</keyword>
<dbReference type="CDD" id="cd05400">
    <property type="entry name" value="NT_2-5OAS_ClassI-CCAase"/>
    <property type="match status" value="1"/>
</dbReference>
<keyword evidence="2 10" id="KW-0819">tRNA processing</keyword>
<comment type="subunit">
    <text evidence="10">Homodimer.</text>
</comment>
<evidence type="ECO:0000259" key="13">
    <source>
        <dbReference type="Pfam" id="PF21133"/>
    </source>
</evidence>
<feature type="binding site" evidence="10">
    <location>
        <position position="168"/>
    </location>
    <ligand>
        <name>CTP</name>
        <dbReference type="ChEBI" id="CHEBI:37563"/>
    </ligand>
</feature>
<sequence length="488" mass="57090">MTAELINSIIHPVLMKIKPDENDKQRFYRVYEFARKELEACLNRYLGNYFVEVSLQGSVAKDTFLKSQSDIDVFILFNPNKNITIEWFESLLIPKIIDCFKNHEYTLNYATHPYISLYIDNIEVNIVPAFKVKAPNKIISAVDRTPFHTEYVKTHLSEAQKDEVRVLKQFLKAWKLYGAEIEVQGFSGYLTELLIIAYNSFYDLLRNAVEWRAYKTCIDIEHNYSSTKKCLEKFKGSALVVVDPVDPKRNAAAALSLKNFSIFKLLSKIFLERPSVKFFFDEYEEETNPLKHIPYISNRLKKYDSYIYVLIFNVIKPIPDMIWGQMLRLKNSILNALRSQINDREIYADVWVNRTSLSKAILVIEIMQFSKNYKLHEGPYAFDVINAVNFLTKNIEAEIGPWINDDGRLYVIKNFESETITKLIIDIIKSTSLAGMVFEKVTTITPNTDLRLLNQERFNSDFMLWFRHFLERKPLKKLYDILSGNIIE</sequence>
<evidence type="ECO:0000256" key="6">
    <source>
        <dbReference type="ARBA" id="ARBA00022800"/>
    </source>
</evidence>
<evidence type="ECO:0000256" key="8">
    <source>
        <dbReference type="ARBA" id="ARBA00022842"/>
    </source>
</evidence>
<feature type="binding site" evidence="10">
    <location>
        <position position="72"/>
    </location>
    <ligand>
        <name>Mg(2+)</name>
        <dbReference type="ChEBI" id="CHEBI:18420"/>
    </ligand>
</feature>
<dbReference type="InterPro" id="IPR015329">
    <property type="entry name" value="tRNA_NucTransf2"/>
</dbReference>
<evidence type="ECO:0000256" key="7">
    <source>
        <dbReference type="ARBA" id="ARBA00022840"/>
    </source>
</evidence>
<dbReference type="SUPFAM" id="SSF81301">
    <property type="entry name" value="Nucleotidyltransferase"/>
    <property type="match status" value="1"/>
</dbReference>
<dbReference type="GO" id="GO:0042245">
    <property type="term" value="P:RNA repair"/>
    <property type="evidence" value="ECO:0007669"/>
    <property type="project" value="UniProtKB-KW"/>
</dbReference>
<proteinExistence type="inferred from homology"/>
<feature type="binding site" evidence="10">
    <location>
        <position position="168"/>
    </location>
    <ligand>
        <name>ATP</name>
        <dbReference type="ChEBI" id="CHEBI:30616"/>
    </ligand>
</feature>
<keyword evidence="3 10" id="KW-0548">Nucleotidyltransferase</keyword>
<dbReference type="Pfam" id="PF09249">
    <property type="entry name" value="tRNA_NucTransf2"/>
    <property type="match status" value="1"/>
</dbReference>
<evidence type="ECO:0000313" key="14">
    <source>
        <dbReference type="EMBL" id="HGQ36682.1"/>
    </source>
</evidence>
<comment type="function">
    <text evidence="10">Catalyzes the addition and repair of the essential 3'-terminal CCA sequence in tRNAs without using a nucleic acid template. Adds these three nucleotides in the order of C, C, and A to the tRNA nucleotide-73, using CTP and ATP as substrates and producing inorganic pyrophosphate. tRNA 3'-terminal CCA addition is required both for tRNA processing and repair. Also involved in tRNA surveillance by mediating tandem CCA addition to generate a CCACCA at the 3' terminus of unstable tRNAs. While stable tRNAs receive only 3'-terminal CCA, unstable tRNAs are marked with CCACCA and rapidly degraded.</text>
</comment>
<evidence type="ECO:0000256" key="10">
    <source>
        <dbReference type="HAMAP-Rule" id="MF_01264"/>
    </source>
</evidence>
<dbReference type="PANTHER" id="PTHR39643:SF1">
    <property type="entry name" value="CCA-ADDING ENZYME"/>
    <property type="match status" value="1"/>
</dbReference>
<dbReference type="InterPro" id="IPR011068">
    <property type="entry name" value="NuclTrfase_I-like_C"/>
</dbReference>
<feature type="binding site" evidence="10">
    <location>
        <position position="58"/>
    </location>
    <ligand>
        <name>ATP</name>
        <dbReference type="ChEBI" id="CHEBI:30616"/>
    </ligand>
</feature>
<keyword evidence="8 10" id="KW-0460">Magnesium</keyword>
<dbReference type="InterPro" id="IPR042090">
    <property type="entry name" value="CCA_tRNA_nucleotrans_2"/>
</dbReference>
<accession>A0A832CU28</accession>
<dbReference type="GO" id="GO:0001680">
    <property type="term" value="P:tRNA 3'-terminal CCA addition"/>
    <property type="evidence" value="ECO:0007669"/>
    <property type="project" value="UniProtKB-UniRule"/>
</dbReference>
<evidence type="ECO:0000256" key="1">
    <source>
        <dbReference type="ARBA" id="ARBA00022679"/>
    </source>
</evidence>
<dbReference type="GO" id="GO:0005524">
    <property type="term" value="F:ATP binding"/>
    <property type="evidence" value="ECO:0007669"/>
    <property type="project" value="UniProtKB-UniRule"/>
</dbReference>
<gene>
    <name evidence="10 14" type="primary">cca</name>
    <name evidence="14" type="ORF">ENU41_08445</name>
</gene>
<evidence type="ECO:0000259" key="11">
    <source>
        <dbReference type="Pfam" id="PF01909"/>
    </source>
</evidence>
<dbReference type="Gene3D" id="3.30.70.1550">
    <property type="entry name" value="Archaeal tRNA CCA-adding enzyme catalytic domain"/>
    <property type="match status" value="1"/>
</dbReference>
<name>A0A832CU28_9CREN</name>
<feature type="binding site" evidence="10">
    <location>
        <position position="177"/>
    </location>
    <ligand>
        <name>ATP</name>
        <dbReference type="ChEBI" id="CHEBI:30616"/>
    </ligand>
</feature>
<comment type="catalytic activity">
    <reaction evidence="10">
        <text>a tRNA precursor + 2 CTP + ATP = a tRNA with a 3' CCA end + 3 diphosphate</text>
        <dbReference type="Rhea" id="RHEA:14433"/>
        <dbReference type="Rhea" id="RHEA-COMP:10465"/>
        <dbReference type="Rhea" id="RHEA-COMP:10468"/>
        <dbReference type="ChEBI" id="CHEBI:30616"/>
        <dbReference type="ChEBI" id="CHEBI:33019"/>
        <dbReference type="ChEBI" id="CHEBI:37563"/>
        <dbReference type="ChEBI" id="CHEBI:74896"/>
        <dbReference type="ChEBI" id="CHEBI:83071"/>
        <dbReference type="EC" id="2.7.7.72"/>
    </reaction>
</comment>